<evidence type="ECO:0008006" key="3">
    <source>
        <dbReference type="Google" id="ProtNLM"/>
    </source>
</evidence>
<sequence>MTAPHSYRRPRSAWINMVLFTLVLGAVTGCVNQPQYSSLEQYYAYDDLYDFGYLACINQTYRQEGRAAIAERLDREIWRFIEAGHYPAKAYGSVMIASRNYASQIPSGDADIACLRWKNGRTLFEVIRLSLR</sequence>
<evidence type="ECO:0000313" key="2">
    <source>
        <dbReference type="Proteomes" id="UP001595617"/>
    </source>
</evidence>
<name>A0ABV7ZUP1_9GAMM</name>
<protein>
    <recommendedName>
        <fullName evidence="3">DUF4136 domain-containing protein</fullName>
    </recommendedName>
</protein>
<keyword evidence="2" id="KW-1185">Reference proteome</keyword>
<dbReference type="EMBL" id="JBHRYR010000002">
    <property type="protein sequence ID" value="MFC3851891.1"/>
    <property type="molecule type" value="Genomic_DNA"/>
</dbReference>
<comment type="caution">
    <text evidence="1">The sequence shown here is derived from an EMBL/GenBank/DDBJ whole genome shotgun (WGS) entry which is preliminary data.</text>
</comment>
<proteinExistence type="predicted"/>
<organism evidence="1 2">
    <name type="scientific">Saccharospirillum mangrovi</name>
    <dbReference type="NCBI Taxonomy" id="2161747"/>
    <lineage>
        <taxon>Bacteria</taxon>
        <taxon>Pseudomonadati</taxon>
        <taxon>Pseudomonadota</taxon>
        <taxon>Gammaproteobacteria</taxon>
        <taxon>Oceanospirillales</taxon>
        <taxon>Saccharospirillaceae</taxon>
        <taxon>Saccharospirillum</taxon>
    </lineage>
</organism>
<gene>
    <name evidence="1" type="ORF">ACFOOG_03500</name>
</gene>
<dbReference type="RefSeq" id="WP_380693412.1">
    <property type="nucleotide sequence ID" value="NZ_JBHRYR010000002.1"/>
</dbReference>
<accession>A0ABV7ZUP1</accession>
<evidence type="ECO:0000313" key="1">
    <source>
        <dbReference type="EMBL" id="MFC3851891.1"/>
    </source>
</evidence>
<dbReference type="Proteomes" id="UP001595617">
    <property type="component" value="Unassembled WGS sequence"/>
</dbReference>
<reference evidence="2" key="1">
    <citation type="journal article" date="2019" name="Int. J. Syst. Evol. Microbiol.">
        <title>The Global Catalogue of Microorganisms (GCM) 10K type strain sequencing project: providing services to taxonomists for standard genome sequencing and annotation.</title>
        <authorList>
            <consortium name="The Broad Institute Genomics Platform"/>
            <consortium name="The Broad Institute Genome Sequencing Center for Infectious Disease"/>
            <person name="Wu L."/>
            <person name="Ma J."/>
        </authorList>
    </citation>
    <scope>NUCLEOTIDE SEQUENCE [LARGE SCALE GENOMIC DNA]</scope>
    <source>
        <strain evidence="2">IBRC 10765</strain>
    </source>
</reference>